<evidence type="ECO:0000256" key="8">
    <source>
        <dbReference type="SAM" id="Phobius"/>
    </source>
</evidence>
<dbReference type="GO" id="GO:0005886">
    <property type="term" value="C:plasma membrane"/>
    <property type="evidence" value="ECO:0007669"/>
    <property type="project" value="UniProtKB-SubCell"/>
</dbReference>
<evidence type="ECO:0000259" key="9">
    <source>
        <dbReference type="Pfam" id="PF04239"/>
    </source>
</evidence>
<name>A0A6M4MER8_9ALTE</name>
<dbReference type="PANTHER" id="PTHR34582">
    <property type="entry name" value="UPF0702 TRANSMEMBRANE PROTEIN YCAP"/>
    <property type="match status" value="1"/>
</dbReference>
<accession>A0A6M4MER8</accession>
<keyword evidence="4 8" id="KW-0812">Transmembrane</keyword>
<keyword evidence="6 8" id="KW-0472">Membrane</keyword>
<feature type="transmembrane region" description="Helical" evidence="8">
    <location>
        <begin position="12"/>
        <end position="30"/>
    </location>
</feature>
<evidence type="ECO:0000256" key="1">
    <source>
        <dbReference type="ARBA" id="ARBA00004651"/>
    </source>
</evidence>
<dbReference type="RefSeq" id="WP_075610762.1">
    <property type="nucleotide sequence ID" value="NZ_CP052766.1"/>
</dbReference>
<dbReference type="Pfam" id="PF20730">
    <property type="entry name" value="YetF_N"/>
    <property type="match status" value="1"/>
</dbReference>
<dbReference type="InterPro" id="IPR023090">
    <property type="entry name" value="UPF0702_alpha/beta_dom_sf"/>
</dbReference>
<dbReference type="EMBL" id="CP052766">
    <property type="protein sequence ID" value="QJR81674.1"/>
    <property type="molecule type" value="Genomic_DNA"/>
</dbReference>
<keyword evidence="3" id="KW-1003">Cell membrane</keyword>
<dbReference type="Pfam" id="PF04239">
    <property type="entry name" value="DUF421"/>
    <property type="match status" value="1"/>
</dbReference>
<keyword evidence="5 8" id="KW-1133">Transmembrane helix</keyword>
<dbReference type="OrthoDB" id="9793799at2"/>
<proteinExistence type="inferred from homology"/>
<dbReference type="KEGG" id="apel:CA267_013310"/>
<evidence type="ECO:0000256" key="7">
    <source>
        <dbReference type="SAM" id="MobiDB-lite"/>
    </source>
</evidence>
<sequence length="180" mass="19666">MEQAFFDGWTVLLRTLVVGVLAYICLIVFLRITGKRTLSKMNAFDFVVTVALGSTLATILLSKDVSLAQGALALAILIGLQYIITWASVRTRWIKQTVTGEPTMLLFRGEFIDNALSRSRVTQDEVMAAIRSAGIASLDDIEAVVLETDGSFSVVKQSENPGYQSLSGIKNAPYKDNKKS</sequence>
<feature type="transmembrane region" description="Helical" evidence="8">
    <location>
        <begin position="42"/>
        <end position="61"/>
    </location>
</feature>
<evidence type="ECO:0000313" key="11">
    <source>
        <dbReference type="EMBL" id="QJR81674.1"/>
    </source>
</evidence>
<evidence type="ECO:0000256" key="2">
    <source>
        <dbReference type="ARBA" id="ARBA00006448"/>
    </source>
</evidence>
<dbReference type="AlphaFoldDB" id="A0A6M4MER8"/>
<dbReference type="Proteomes" id="UP000219285">
    <property type="component" value="Chromosome"/>
</dbReference>
<evidence type="ECO:0000256" key="3">
    <source>
        <dbReference type="ARBA" id="ARBA00022475"/>
    </source>
</evidence>
<reference evidence="12" key="1">
    <citation type="submission" date="2014-12" db="EMBL/GenBank/DDBJ databases">
        <title>Complete genome sequence of a multi-drug resistant Klebsiella pneumoniae.</title>
        <authorList>
            <person name="Hua X."/>
            <person name="Chen Q."/>
            <person name="Li X."/>
            <person name="Feng Y."/>
            <person name="Ruan Z."/>
            <person name="Yu Y."/>
        </authorList>
    </citation>
    <scope>NUCLEOTIDE SEQUENCE [LARGE SCALE GENOMIC DNA]</scope>
    <source>
        <strain evidence="12">5.12</strain>
    </source>
</reference>
<evidence type="ECO:0000256" key="4">
    <source>
        <dbReference type="ARBA" id="ARBA00022692"/>
    </source>
</evidence>
<feature type="domain" description="YetF C-terminal" evidence="9">
    <location>
        <begin position="90"/>
        <end position="160"/>
    </location>
</feature>
<evidence type="ECO:0000256" key="6">
    <source>
        <dbReference type="ARBA" id="ARBA00023136"/>
    </source>
</evidence>
<dbReference type="InterPro" id="IPR048454">
    <property type="entry name" value="YetF_N"/>
</dbReference>
<feature type="region of interest" description="Disordered" evidence="7">
    <location>
        <begin position="160"/>
        <end position="180"/>
    </location>
</feature>
<gene>
    <name evidence="11" type="ORF">CA267_013310</name>
</gene>
<organism evidence="11 12">
    <name type="scientific">Alteromonas pelagimontana</name>
    <dbReference type="NCBI Taxonomy" id="1858656"/>
    <lineage>
        <taxon>Bacteria</taxon>
        <taxon>Pseudomonadati</taxon>
        <taxon>Pseudomonadota</taxon>
        <taxon>Gammaproteobacteria</taxon>
        <taxon>Alteromonadales</taxon>
        <taxon>Alteromonadaceae</taxon>
        <taxon>Alteromonas/Salinimonas group</taxon>
        <taxon>Alteromonas</taxon>
    </lineage>
</organism>
<feature type="transmembrane region" description="Helical" evidence="8">
    <location>
        <begin position="67"/>
        <end position="87"/>
    </location>
</feature>
<reference evidence="11 12" key="2">
    <citation type="submission" date="2020-04" db="EMBL/GenBank/DDBJ databases">
        <title>Complete genome sequence of Alteromonas pelagimontana 5.12T.</title>
        <authorList>
            <person name="Sinha R.K."/>
            <person name="Krishnan K.P."/>
            <person name="Kurian J.P."/>
        </authorList>
    </citation>
    <scope>NUCLEOTIDE SEQUENCE [LARGE SCALE GENOMIC DNA]</scope>
    <source>
        <strain evidence="11 12">5.12</strain>
    </source>
</reference>
<dbReference type="PANTHER" id="PTHR34582:SF6">
    <property type="entry name" value="UPF0702 TRANSMEMBRANE PROTEIN YCAP"/>
    <property type="match status" value="1"/>
</dbReference>
<feature type="domain" description="YetF-like N-terminal transmembrane" evidence="10">
    <location>
        <begin position="20"/>
        <end position="86"/>
    </location>
</feature>
<comment type="similarity">
    <text evidence="2">Belongs to the UPF0702 family.</text>
</comment>
<dbReference type="InterPro" id="IPR007353">
    <property type="entry name" value="DUF421"/>
</dbReference>
<evidence type="ECO:0000259" key="10">
    <source>
        <dbReference type="Pfam" id="PF20730"/>
    </source>
</evidence>
<dbReference type="Gene3D" id="3.30.240.20">
    <property type="entry name" value="bsu07140 like domains"/>
    <property type="match status" value="1"/>
</dbReference>
<comment type="subcellular location">
    <subcellularLocation>
        <location evidence="1">Cell membrane</location>
        <topology evidence="1">Multi-pass membrane protein</topology>
    </subcellularLocation>
</comment>
<keyword evidence="12" id="KW-1185">Reference proteome</keyword>
<protein>
    <submittedName>
        <fullName evidence="11">DUF421 domain-containing protein</fullName>
    </submittedName>
</protein>
<evidence type="ECO:0000313" key="12">
    <source>
        <dbReference type="Proteomes" id="UP000219285"/>
    </source>
</evidence>
<evidence type="ECO:0000256" key="5">
    <source>
        <dbReference type="ARBA" id="ARBA00022989"/>
    </source>
</evidence>